<evidence type="ECO:0000256" key="1">
    <source>
        <dbReference type="SAM" id="MobiDB-lite"/>
    </source>
</evidence>
<protein>
    <submittedName>
        <fullName evidence="2">Uncharacterized protein</fullName>
    </submittedName>
</protein>
<dbReference type="EMBL" id="KV722422">
    <property type="protein sequence ID" value="OCH89639.1"/>
    <property type="molecule type" value="Genomic_DNA"/>
</dbReference>
<evidence type="ECO:0000313" key="3">
    <source>
        <dbReference type="Proteomes" id="UP000250043"/>
    </source>
</evidence>
<evidence type="ECO:0000313" key="2">
    <source>
        <dbReference type="EMBL" id="OCH89639.1"/>
    </source>
</evidence>
<feature type="region of interest" description="Disordered" evidence="1">
    <location>
        <begin position="1"/>
        <end position="26"/>
    </location>
</feature>
<proteinExistence type="predicted"/>
<dbReference type="Proteomes" id="UP000250043">
    <property type="component" value="Unassembled WGS sequence"/>
</dbReference>
<sequence length="164" mass="18159">MKSPRFVQSHSDHYSELQGQQTEGRSWSRTTACPIVRVRLPLAPPPRLSSVRALSSRLRSNIPEHRGQLFENSPRMYVALRPALPWPGYRIAALAGDSLGTCTARAWPCLAPACFSPPCVSARGFSSSLRADLGRRSSVSRGWWRSRAGAVSRVRNRAQACSDR</sequence>
<keyword evidence="3" id="KW-1185">Reference proteome</keyword>
<accession>A0A8E2AWW5</accession>
<dbReference type="AlphaFoldDB" id="A0A8E2AWW5"/>
<feature type="compositionally biased region" description="Polar residues" evidence="1">
    <location>
        <begin position="17"/>
        <end position="26"/>
    </location>
</feature>
<name>A0A8E2AWW5_9APHY</name>
<organism evidence="2 3">
    <name type="scientific">Obba rivulosa</name>
    <dbReference type="NCBI Taxonomy" id="1052685"/>
    <lineage>
        <taxon>Eukaryota</taxon>
        <taxon>Fungi</taxon>
        <taxon>Dikarya</taxon>
        <taxon>Basidiomycota</taxon>
        <taxon>Agaricomycotina</taxon>
        <taxon>Agaricomycetes</taxon>
        <taxon>Polyporales</taxon>
        <taxon>Gelatoporiaceae</taxon>
        <taxon>Obba</taxon>
    </lineage>
</organism>
<reference evidence="2 3" key="1">
    <citation type="submission" date="2016-07" db="EMBL/GenBank/DDBJ databases">
        <title>Draft genome of the white-rot fungus Obba rivulosa 3A-2.</title>
        <authorList>
            <consortium name="DOE Joint Genome Institute"/>
            <person name="Miettinen O."/>
            <person name="Riley R."/>
            <person name="Acob R."/>
            <person name="Barry K."/>
            <person name="Cullen D."/>
            <person name="De Vries R."/>
            <person name="Hainaut M."/>
            <person name="Hatakka A."/>
            <person name="Henrissat B."/>
            <person name="Hilden K."/>
            <person name="Kuo R."/>
            <person name="Labutti K."/>
            <person name="Lipzen A."/>
            <person name="Makela M.R."/>
            <person name="Sandor L."/>
            <person name="Spatafora J.W."/>
            <person name="Grigoriev I.V."/>
            <person name="Hibbett D.S."/>
        </authorList>
    </citation>
    <scope>NUCLEOTIDE SEQUENCE [LARGE SCALE GENOMIC DNA]</scope>
    <source>
        <strain evidence="2 3">3A-2</strain>
    </source>
</reference>
<gene>
    <name evidence="2" type="ORF">OBBRIDRAFT_654715</name>
</gene>